<reference evidence="14" key="2">
    <citation type="submission" date="2025-08" db="UniProtKB">
        <authorList>
            <consortium name="RefSeq"/>
        </authorList>
    </citation>
    <scope>IDENTIFICATION</scope>
    <source>
        <strain evidence="14">S238N-H82</strain>
        <tissue evidence="14">Testes</tissue>
    </source>
</reference>
<evidence type="ECO:0000256" key="9">
    <source>
        <dbReference type="ARBA" id="ARBA00023180"/>
    </source>
</evidence>
<name>A0A9J7MRP5_BRAFL</name>
<keyword evidence="3" id="KW-0732">Signal</keyword>
<dbReference type="InterPro" id="IPR034035">
    <property type="entry name" value="Astacin-like_dom"/>
</dbReference>
<dbReference type="OMA" id="NFMKSWT"/>
<dbReference type="AlphaFoldDB" id="A0A9J7MRP5"/>
<keyword evidence="2 10" id="KW-0479">Metal-binding</keyword>
<dbReference type="FunFam" id="3.40.390.10:FF:000015">
    <property type="entry name" value="Meprin A subunit"/>
    <property type="match status" value="1"/>
</dbReference>
<comment type="caution">
    <text evidence="10">Lacks conserved residue(s) required for the propagation of feature annotation.</text>
</comment>
<evidence type="ECO:0000256" key="6">
    <source>
        <dbReference type="ARBA" id="ARBA00023049"/>
    </source>
</evidence>
<dbReference type="PROSITE" id="PS51864">
    <property type="entry name" value="ASTACIN"/>
    <property type="match status" value="1"/>
</dbReference>
<dbReference type="EC" id="3.4.24.-" evidence="11"/>
<keyword evidence="9" id="KW-0325">Glycoprotein</keyword>
<evidence type="ECO:0000256" key="10">
    <source>
        <dbReference type="PROSITE-ProRule" id="PRU01211"/>
    </source>
</evidence>
<dbReference type="InterPro" id="IPR001506">
    <property type="entry name" value="Peptidase_M12A"/>
</dbReference>
<proteinExistence type="predicted"/>
<dbReference type="GeneID" id="118416261"/>
<evidence type="ECO:0000256" key="2">
    <source>
        <dbReference type="ARBA" id="ARBA00022723"/>
    </source>
</evidence>
<keyword evidence="4 10" id="KW-0378">Hydrolase</keyword>
<keyword evidence="7" id="KW-0865">Zymogen</keyword>
<dbReference type="InterPro" id="IPR006026">
    <property type="entry name" value="Peptidase_Metallo"/>
</dbReference>
<keyword evidence="5 10" id="KW-0862">Zinc</keyword>
<evidence type="ECO:0000313" key="13">
    <source>
        <dbReference type="Proteomes" id="UP000001554"/>
    </source>
</evidence>
<evidence type="ECO:0000256" key="5">
    <source>
        <dbReference type="ARBA" id="ARBA00022833"/>
    </source>
</evidence>
<feature type="binding site" evidence="10">
    <location>
        <position position="117"/>
    </location>
    <ligand>
        <name>Zn(2+)</name>
        <dbReference type="ChEBI" id="CHEBI:29105"/>
        <note>catalytic</note>
    </ligand>
</feature>
<evidence type="ECO:0000256" key="3">
    <source>
        <dbReference type="ARBA" id="ARBA00022729"/>
    </source>
</evidence>
<evidence type="ECO:0000259" key="12">
    <source>
        <dbReference type="PROSITE" id="PS51864"/>
    </source>
</evidence>
<dbReference type="GO" id="GO:0005615">
    <property type="term" value="C:extracellular space"/>
    <property type="evidence" value="ECO:0000318"/>
    <property type="project" value="GO_Central"/>
</dbReference>
<sequence length="212" mass="24421">MNLFEGDIKQTMTSRNGIRDVSKLWTTRVIPYTFKFGDFSTSEQNTIRQAMYEYHARTCIRFVQRTTERNYIYIHKGEGCSSSVGQRGGRQDLSLGNRCVQKGVAIHELMHAVGFWHEQSRFDRDDWVIIKWQNIREGEEDNFYRYSEIDVSGLGVSYDYYSVMHYSATTYSSDGSPTMVARVSGAPSQFGQLSGFSNKDVVKLNRLYSCSK</sequence>
<dbReference type="PRINTS" id="PR00480">
    <property type="entry name" value="ASTACIN"/>
</dbReference>
<comment type="cofactor">
    <cofactor evidence="10 11">
        <name>Zn(2+)</name>
        <dbReference type="ChEBI" id="CHEBI:29105"/>
    </cofactor>
    <text evidence="10 11">Binds 1 zinc ion per subunit.</text>
</comment>
<dbReference type="InterPro" id="IPR024079">
    <property type="entry name" value="MetalloPept_cat_dom_sf"/>
</dbReference>
<reference evidence="13" key="1">
    <citation type="journal article" date="2020" name="Nat. Ecol. Evol.">
        <title>Deeply conserved synteny resolves early events in vertebrate evolution.</title>
        <authorList>
            <person name="Simakov O."/>
            <person name="Marletaz F."/>
            <person name="Yue J.X."/>
            <person name="O'Connell B."/>
            <person name="Jenkins J."/>
            <person name="Brandt A."/>
            <person name="Calef R."/>
            <person name="Tung C.H."/>
            <person name="Huang T.K."/>
            <person name="Schmutz J."/>
            <person name="Satoh N."/>
            <person name="Yu J.K."/>
            <person name="Putnam N.H."/>
            <person name="Green R.E."/>
            <person name="Rokhsar D.S."/>
        </authorList>
    </citation>
    <scope>NUCLEOTIDE SEQUENCE [LARGE SCALE GENOMIC DNA]</scope>
    <source>
        <strain evidence="13">S238N-H82</strain>
    </source>
</reference>
<dbReference type="SUPFAM" id="SSF55486">
    <property type="entry name" value="Metalloproteases ('zincins'), catalytic domain"/>
    <property type="match status" value="1"/>
</dbReference>
<keyword evidence="13" id="KW-1185">Reference proteome</keyword>
<dbReference type="Pfam" id="PF01400">
    <property type="entry name" value="Astacin"/>
    <property type="match status" value="1"/>
</dbReference>
<dbReference type="CDD" id="cd04280">
    <property type="entry name" value="ZnMc_astacin_like"/>
    <property type="match status" value="1"/>
</dbReference>
<dbReference type="PANTHER" id="PTHR10127">
    <property type="entry name" value="DISCOIDIN, CUB, EGF, LAMININ , AND ZINC METALLOPROTEASE DOMAIN CONTAINING"/>
    <property type="match status" value="1"/>
</dbReference>
<dbReference type="OrthoDB" id="291007at2759"/>
<protein>
    <recommendedName>
        <fullName evidence="11">Metalloendopeptidase</fullName>
        <ecNumber evidence="11">3.4.24.-</ecNumber>
    </recommendedName>
</protein>
<evidence type="ECO:0000256" key="8">
    <source>
        <dbReference type="ARBA" id="ARBA00023157"/>
    </source>
</evidence>
<evidence type="ECO:0000313" key="14">
    <source>
        <dbReference type="RefSeq" id="XP_035677241.1"/>
    </source>
</evidence>
<dbReference type="KEGG" id="bfo:118416261"/>
<accession>A0A9J7MRP5</accession>
<keyword evidence="1 10" id="KW-0645">Protease</keyword>
<dbReference type="GO" id="GO:0008270">
    <property type="term" value="F:zinc ion binding"/>
    <property type="evidence" value="ECO:0007669"/>
    <property type="project" value="UniProtKB-UniRule"/>
</dbReference>
<feature type="active site" evidence="10">
    <location>
        <position position="108"/>
    </location>
</feature>
<dbReference type="GO" id="GO:0006508">
    <property type="term" value="P:proteolysis"/>
    <property type="evidence" value="ECO:0007669"/>
    <property type="project" value="UniProtKB-KW"/>
</dbReference>
<gene>
    <name evidence="14" type="primary">LOC118416261</name>
</gene>
<evidence type="ECO:0000256" key="4">
    <source>
        <dbReference type="ARBA" id="ARBA00022801"/>
    </source>
</evidence>
<dbReference type="SMART" id="SM00235">
    <property type="entry name" value="ZnMc"/>
    <property type="match status" value="1"/>
</dbReference>
<dbReference type="GO" id="GO:0004222">
    <property type="term" value="F:metalloendopeptidase activity"/>
    <property type="evidence" value="ECO:0000318"/>
    <property type="project" value="GO_Central"/>
</dbReference>
<dbReference type="RefSeq" id="XP_035677241.1">
    <property type="nucleotide sequence ID" value="XM_035821348.1"/>
</dbReference>
<evidence type="ECO:0000256" key="7">
    <source>
        <dbReference type="ARBA" id="ARBA00023145"/>
    </source>
</evidence>
<feature type="binding site" evidence="10">
    <location>
        <position position="107"/>
    </location>
    <ligand>
        <name>Zn(2+)</name>
        <dbReference type="ChEBI" id="CHEBI:29105"/>
        <note>catalytic</note>
    </ligand>
</feature>
<organism evidence="13 14">
    <name type="scientific">Branchiostoma floridae</name>
    <name type="common">Florida lancelet</name>
    <name type="synonym">Amphioxus</name>
    <dbReference type="NCBI Taxonomy" id="7739"/>
    <lineage>
        <taxon>Eukaryota</taxon>
        <taxon>Metazoa</taxon>
        <taxon>Chordata</taxon>
        <taxon>Cephalochordata</taxon>
        <taxon>Leptocardii</taxon>
        <taxon>Amphioxiformes</taxon>
        <taxon>Branchiostomatidae</taxon>
        <taxon>Branchiostoma</taxon>
    </lineage>
</organism>
<keyword evidence="8" id="KW-1015">Disulfide bond</keyword>
<keyword evidence="6 10" id="KW-0482">Metalloprotease</keyword>
<feature type="domain" description="Peptidase M12A" evidence="12">
    <location>
        <begin position="16"/>
        <end position="211"/>
    </location>
</feature>
<evidence type="ECO:0000256" key="11">
    <source>
        <dbReference type="RuleBase" id="RU361183"/>
    </source>
</evidence>
<dbReference type="Proteomes" id="UP000001554">
    <property type="component" value="Chromosome 5"/>
</dbReference>
<evidence type="ECO:0000256" key="1">
    <source>
        <dbReference type="ARBA" id="ARBA00022670"/>
    </source>
</evidence>
<dbReference type="PANTHER" id="PTHR10127:SF883">
    <property type="entry name" value="ZINC METALLOPROTEINASE NAS-8"/>
    <property type="match status" value="1"/>
</dbReference>
<feature type="binding site" evidence="10">
    <location>
        <position position="111"/>
    </location>
    <ligand>
        <name>Zn(2+)</name>
        <dbReference type="ChEBI" id="CHEBI:29105"/>
        <note>catalytic</note>
    </ligand>
</feature>
<dbReference type="Gene3D" id="3.40.390.10">
    <property type="entry name" value="Collagenase (Catalytic Domain)"/>
    <property type="match status" value="1"/>
</dbReference>